<feature type="domain" description="Glycoside hydrolase family 5" evidence="6">
    <location>
        <begin position="72"/>
        <end position="351"/>
    </location>
</feature>
<evidence type="ECO:0000313" key="8">
    <source>
        <dbReference type="EnsemblPlants" id="AES72136"/>
    </source>
</evidence>
<dbReference type="GO" id="GO:0004553">
    <property type="term" value="F:hydrolase activity, hydrolyzing O-glycosyl compounds"/>
    <property type="evidence" value="ECO:0007669"/>
    <property type="project" value="InterPro"/>
</dbReference>
<dbReference type="Proteomes" id="UP000002051">
    <property type="component" value="Chromosome 3"/>
</dbReference>
<dbReference type="PANTHER" id="PTHR31263:SF65">
    <property type="entry name" value="CELLULASE (GLYCOSYL HYDROLASE FAMILY 5)"/>
    <property type="match status" value="1"/>
</dbReference>
<sequence length="608" mass="67621">MSGCSWGLPNMATMSVMVLLLLSIVRVTALPLHTNGRWIVNESEKRVKLACVNWASHLDTSVAEGLSHQPLDVISKGIKSMGFNCVRLTWPLLLLTNDSFASIKVRHSLHNLGLLQSISGIQANNPSIIDLPLIKAYQTVVKSLGDMDLMVILDNHVTQPGWCCSNSDGNGFFGDQYFDPDLWLMGLTKMATLFNGVTNVVGMSLRNELRGPRQNLNDWYRYMPKGAEVVHAANSNVLVILSGLNFDTDLSFITNQPVKLTFNGKLVFEEHWYSFSDSQAWTLENPNQVCGQVTSSFVRNSGFLLDQGWPLFVSEFGLDLRGKNMNQNRFFNCFMAVAAELDLDWAYWTLSGSYYIRQGVVDVDETFGILNGNWSQVRNTSFLQRISAIQHPFQGPGLLESEPYKVIFHPLRGLCVLSKSLHEPLKMGPCSNSDGWEYTPQNILLLKGTKFCLQGEGEGKQVKLGTTCSGPESTWEMISDSKMHLSYNVNNNGSTSSVCLDVDANNIVVTNSCKCISKVNTCDPASQWFKLVDRSTTSSDHVLAELSAMLETDDREEGWVVIGSSSSTDTFRLQGVQGMEFLKICPKKLPRPSFSCRALQSLFLSSFK</sequence>
<dbReference type="InterPro" id="IPR035992">
    <property type="entry name" value="Ricin_B-like_lectins"/>
</dbReference>
<gene>
    <name evidence="7" type="ordered locus">MTR_3g086450</name>
</gene>
<dbReference type="PaxDb" id="3880-AES72136"/>
<keyword evidence="2 4" id="KW-0378">Hydrolase</keyword>
<evidence type="ECO:0000313" key="9">
    <source>
        <dbReference type="Proteomes" id="UP000002051"/>
    </source>
</evidence>
<dbReference type="InterPro" id="IPR001547">
    <property type="entry name" value="Glyco_hydro_5"/>
</dbReference>
<dbReference type="HOGENOM" id="CLU_039562_2_1_1"/>
<dbReference type="PANTHER" id="PTHR31263">
    <property type="entry name" value="CELLULASE FAMILY PROTEIN (AFU_ORTHOLOGUE AFUA_5G14560)"/>
    <property type="match status" value="1"/>
</dbReference>
<feature type="signal peptide" evidence="5">
    <location>
        <begin position="1"/>
        <end position="29"/>
    </location>
</feature>
<reference evidence="8" key="3">
    <citation type="submission" date="2015-04" db="UniProtKB">
        <authorList>
            <consortium name="EnsemblPlants"/>
        </authorList>
    </citation>
    <scope>IDENTIFICATION</scope>
    <source>
        <strain evidence="8">cv. Jemalong A17</strain>
    </source>
</reference>
<dbReference type="InterPro" id="IPR017853">
    <property type="entry name" value="GH"/>
</dbReference>
<dbReference type="GO" id="GO:0000272">
    <property type="term" value="P:polysaccharide catabolic process"/>
    <property type="evidence" value="ECO:0007669"/>
    <property type="project" value="InterPro"/>
</dbReference>
<dbReference type="STRING" id="3880.G7J343"/>
<evidence type="ECO:0000256" key="3">
    <source>
        <dbReference type="ARBA" id="ARBA00023295"/>
    </source>
</evidence>
<evidence type="ECO:0000256" key="5">
    <source>
        <dbReference type="SAM" id="SignalP"/>
    </source>
</evidence>
<proteinExistence type="inferred from homology"/>
<protein>
    <submittedName>
        <fullName evidence="7">Cellulase (Glycosyl hydrolase family 5)</fullName>
    </submittedName>
</protein>
<comment type="similarity">
    <text evidence="1 4">Belongs to the glycosyl hydrolase 5 (cellulase A) family.</text>
</comment>
<dbReference type="EMBL" id="CM001219">
    <property type="protein sequence ID" value="AES72136.2"/>
    <property type="molecule type" value="Genomic_DNA"/>
</dbReference>
<evidence type="ECO:0000313" key="7">
    <source>
        <dbReference type="EMBL" id="AES72136.2"/>
    </source>
</evidence>
<name>G7J343_MEDTR</name>
<feature type="chain" id="PRO_5014572656" evidence="5">
    <location>
        <begin position="30"/>
        <end position="608"/>
    </location>
</feature>
<dbReference type="Gene3D" id="3.20.20.80">
    <property type="entry name" value="Glycosidases"/>
    <property type="match status" value="1"/>
</dbReference>
<reference evidence="7 9" key="1">
    <citation type="journal article" date="2011" name="Nature">
        <title>The Medicago genome provides insight into the evolution of rhizobial symbioses.</title>
        <authorList>
            <person name="Young N.D."/>
            <person name="Debelle F."/>
            <person name="Oldroyd G.E."/>
            <person name="Geurts R."/>
            <person name="Cannon S.B."/>
            <person name="Udvardi M.K."/>
            <person name="Benedito V.A."/>
            <person name="Mayer K.F."/>
            <person name="Gouzy J."/>
            <person name="Schoof H."/>
            <person name="Van de Peer Y."/>
            <person name="Proost S."/>
            <person name="Cook D.R."/>
            <person name="Meyers B.C."/>
            <person name="Spannagl M."/>
            <person name="Cheung F."/>
            <person name="De Mita S."/>
            <person name="Krishnakumar V."/>
            <person name="Gundlach H."/>
            <person name="Zhou S."/>
            <person name="Mudge J."/>
            <person name="Bharti A.K."/>
            <person name="Murray J.D."/>
            <person name="Naoumkina M.A."/>
            <person name="Rosen B."/>
            <person name="Silverstein K.A."/>
            <person name="Tang H."/>
            <person name="Rombauts S."/>
            <person name="Zhao P.X."/>
            <person name="Zhou P."/>
            <person name="Barbe V."/>
            <person name="Bardou P."/>
            <person name="Bechner M."/>
            <person name="Bellec A."/>
            <person name="Berger A."/>
            <person name="Berges H."/>
            <person name="Bidwell S."/>
            <person name="Bisseling T."/>
            <person name="Choisne N."/>
            <person name="Couloux A."/>
            <person name="Denny R."/>
            <person name="Deshpande S."/>
            <person name="Dai X."/>
            <person name="Doyle J.J."/>
            <person name="Dudez A.M."/>
            <person name="Farmer A.D."/>
            <person name="Fouteau S."/>
            <person name="Franken C."/>
            <person name="Gibelin C."/>
            <person name="Gish J."/>
            <person name="Goldstein S."/>
            <person name="Gonzalez A.J."/>
            <person name="Green P.J."/>
            <person name="Hallab A."/>
            <person name="Hartog M."/>
            <person name="Hua A."/>
            <person name="Humphray S.J."/>
            <person name="Jeong D.H."/>
            <person name="Jing Y."/>
            <person name="Jocker A."/>
            <person name="Kenton S.M."/>
            <person name="Kim D.J."/>
            <person name="Klee K."/>
            <person name="Lai H."/>
            <person name="Lang C."/>
            <person name="Lin S."/>
            <person name="Macmil S.L."/>
            <person name="Magdelenat G."/>
            <person name="Matthews L."/>
            <person name="McCorrison J."/>
            <person name="Monaghan E.L."/>
            <person name="Mun J.H."/>
            <person name="Najar F.Z."/>
            <person name="Nicholson C."/>
            <person name="Noirot C."/>
            <person name="O'Bleness M."/>
            <person name="Paule C.R."/>
            <person name="Poulain J."/>
            <person name="Prion F."/>
            <person name="Qin B."/>
            <person name="Qu C."/>
            <person name="Retzel E.F."/>
            <person name="Riddle C."/>
            <person name="Sallet E."/>
            <person name="Samain S."/>
            <person name="Samson N."/>
            <person name="Sanders I."/>
            <person name="Saurat O."/>
            <person name="Scarpelli C."/>
            <person name="Schiex T."/>
            <person name="Segurens B."/>
            <person name="Severin A.J."/>
            <person name="Sherrier D.J."/>
            <person name="Shi R."/>
            <person name="Sims S."/>
            <person name="Singer S.R."/>
            <person name="Sinharoy S."/>
            <person name="Sterck L."/>
            <person name="Viollet A."/>
            <person name="Wang B.B."/>
            <person name="Wang K."/>
            <person name="Wang M."/>
            <person name="Wang X."/>
            <person name="Warfsmann J."/>
            <person name="Weissenbach J."/>
            <person name="White D.D."/>
            <person name="White J.D."/>
            <person name="Wiley G.B."/>
            <person name="Wincker P."/>
            <person name="Xing Y."/>
            <person name="Yang L."/>
            <person name="Yao Z."/>
            <person name="Ying F."/>
            <person name="Zhai J."/>
            <person name="Zhou L."/>
            <person name="Zuber A."/>
            <person name="Denarie J."/>
            <person name="Dixon R.A."/>
            <person name="May G.D."/>
            <person name="Schwartz D.C."/>
            <person name="Rogers J."/>
            <person name="Quetier F."/>
            <person name="Town C.D."/>
            <person name="Roe B.A."/>
        </authorList>
    </citation>
    <scope>NUCLEOTIDE SEQUENCE [LARGE SCALE GENOMIC DNA]</scope>
    <source>
        <strain evidence="7">A17</strain>
        <strain evidence="8 9">cv. Jemalong A17</strain>
    </source>
</reference>
<keyword evidence="3 4" id="KW-0326">Glycosidase</keyword>
<keyword evidence="5" id="KW-0732">Signal</keyword>
<dbReference type="SUPFAM" id="SSF50370">
    <property type="entry name" value="Ricin B-like lectins"/>
    <property type="match status" value="1"/>
</dbReference>
<dbReference type="Pfam" id="PF00150">
    <property type="entry name" value="Cellulase"/>
    <property type="match status" value="1"/>
</dbReference>
<dbReference type="EnsemblPlants" id="AES72136">
    <property type="protein sequence ID" value="AES72136"/>
    <property type="gene ID" value="MTR_3g086450"/>
</dbReference>
<keyword evidence="9" id="KW-1185">Reference proteome</keyword>
<evidence type="ECO:0000256" key="4">
    <source>
        <dbReference type="RuleBase" id="RU361153"/>
    </source>
</evidence>
<accession>A0A0C3VL89</accession>
<evidence type="ECO:0000256" key="1">
    <source>
        <dbReference type="ARBA" id="ARBA00005641"/>
    </source>
</evidence>
<evidence type="ECO:0000259" key="6">
    <source>
        <dbReference type="Pfam" id="PF00150"/>
    </source>
</evidence>
<dbReference type="AlphaFoldDB" id="G7J343"/>
<reference evidence="7 9" key="2">
    <citation type="journal article" date="2014" name="BMC Genomics">
        <title>An improved genome release (version Mt4.0) for the model legume Medicago truncatula.</title>
        <authorList>
            <person name="Tang H."/>
            <person name="Krishnakumar V."/>
            <person name="Bidwell S."/>
            <person name="Rosen B."/>
            <person name="Chan A."/>
            <person name="Zhou S."/>
            <person name="Gentzbittel L."/>
            <person name="Childs K.L."/>
            <person name="Yandell M."/>
            <person name="Gundlach H."/>
            <person name="Mayer K.F."/>
            <person name="Schwartz D.C."/>
            <person name="Town C.D."/>
        </authorList>
    </citation>
    <scope>GENOME REANNOTATION</scope>
    <source>
        <strain evidence="8 9">cv. Jemalong A17</strain>
    </source>
</reference>
<accession>G7J343</accession>
<dbReference type="SUPFAM" id="SSF51445">
    <property type="entry name" value="(Trans)glycosidases"/>
    <property type="match status" value="1"/>
</dbReference>
<evidence type="ECO:0000256" key="2">
    <source>
        <dbReference type="ARBA" id="ARBA00022801"/>
    </source>
</evidence>
<organism evidence="7 9">
    <name type="scientific">Medicago truncatula</name>
    <name type="common">Barrel medic</name>
    <name type="synonym">Medicago tribuloides</name>
    <dbReference type="NCBI Taxonomy" id="3880"/>
    <lineage>
        <taxon>Eukaryota</taxon>
        <taxon>Viridiplantae</taxon>
        <taxon>Streptophyta</taxon>
        <taxon>Embryophyta</taxon>
        <taxon>Tracheophyta</taxon>
        <taxon>Spermatophyta</taxon>
        <taxon>Magnoliopsida</taxon>
        <taxon>eudicotyledons</taxon>
        <taxon>Gunneridae</taxon>
        <taxon>Pentapetalae</taxon>
        <taxon>rosids</taxon>
        <taxon>fabids</taxon>
        <taxon>Fabales</taxon>
        <taxon>Fabaceae</taxon>
        <taxon>Papilionoideae</taxon>
        <taxon>50 kb inversion clade</taxon>
        <taxon>NPAAA clade</taxon>
        <taxon>Hologalegina</taxon>
        <taxon>IRL clade</taxon>
        <taxon>Trifolieae</taxon>
        <taxon>Medicago</taxon>
    </lineage>
</organism>